<dbReference type="FunFam" id="2.40.160.120:FF:000001">
    <property type="entry name" value="Oxysterol-binding protein"/>
    <property type="match status" value="1"/>
</dbReference>
<dbReference type="InterPro" id="IPR001849">
    <property type="entry name" value="PH_domain"/>
</dbReference>
<dbReference type="GeneID" id="11503916"/>
<protein>
    <recommendedName>
        <fullName evidence="10">PH domain-containing protein</fullName>
    </recommendedName>
</protein>
<dbReference type="Pfam" id="PF15409">
    <property type="entry name" value="PH_8"/>
    <property type="match status" value="1"/>
</dbReference>
<dbReference type="GO" id="GO:0006887">
    <property type="term" value="P:exocytosis"/>
    <property type="evidence" value="ECO:0007669"/>
    <property type="project" value="EnsemblFungi"/>
</dbReference>
<dbReference type="GO" id="GO:0007124">
    <property type="term" value="P:pseudohyphal growth"/>
    <property type="evidence" value="ECO:0007669"/>
    <property type="project" value="EnsemblFungi"/>
</dbReference>
<gene>
    <name evidence="11" type="primary">TDEL0E02720</name>
    <name evidence="11" type="ORF">TDEL_0E02720</name>
</gene>
<dbReference type="PROSITE" id="PS01013">
    <property type="entry name" value="OSBP"/>
    <property type="match status" value="1"/>
</dbReference>
<evidence type="ECO:0000256" key="8">
    <source>
        <dbReference type="RuleBase" id="RU003844"/>
    </source>
</evidence>
<dbReference type="SUPFAM" id="SSF101576">
    <property type="entry name" value="Supernatant protein factor (SPF), C-terminal domain"/>
    <property type="match status" value="1"/>
</dbReference>
<evidence type="ECO:0000313" key="12">
    <source>
        <dbReference type="Proteomes" id="UP000005627"/>
    </source>
</evidence>
<dbReference type="GO" id="GO:0000742">
    <property type="term" value="P:karyogamy involved in conjugation with cellular fusion"/>
    <property type="evidence" value="ECO:0007669"/>
    <property type="project" value="EnsemblFungi"/>
</dbReference>
<sequence length="925" mass="105293">METIDIQSRSFVVRWINCSQGDVISYQVKPLKKSIELGIYKKPKSSVDGSGNSAVHIAPDTRALLNYTTKSFLHRNSSASIDESGNSSTSSVTSLNGSHDSRKLHGSLSLSDIQQQSQEIPVRDKLTAAGFTMVQWIGRVRGNEMQQGLLEVKDDDYYYAFILDNTSSKNVKRKVLFNAKAIHDVDSGSEVKAKYPVTPATTPKAGSLKMQPHDDLLSVGRGRYLQGYLLKKRRKKLQGFKKRFFSLDFKYNTLSYYLNEHNQTCRGEIVINLSTVSANKKDKLIIIDSGMELWVLKGKDTATWTHWVDALQKCYERPRLNIQSHRLKKDEKETRQRQKEQFDSLKIGKKDPSMVNVPLLAINSKKEQFPLHKTQNDLTSTLKLIQQRVEQCKSDSMSYELKEHEPKKKSRTSSASSLENNLDPTESFESVHSIIASARVQEQKHPLYRKLEALEAYLHQLAQQSETLLNDYELISRQKSDNRVSSSSALSDNDEFFDAENEINQGVILLDNDETLDEVISDKADDTEIGSDDKNDTTSSEPASGDLYPLPCKKKVKRRSDIRAAVASPPSLLSFLRKNVGKDLSSVAMPVTSNEPISILQMISETFEYADLLTKAIESSTKTQVLTYVSAFAISCLSIHRDKTRALRKPFNPLLCETYELVREDMGFRLLAEKVSHRPPIFAFHAEHADWECCYTVSPLQRFWGKSVELNNEGTFRLRFKKSKETFEWVQPTTMLKNLIAGERYVEPINEFEILSSSIGSSTIAFQAAGMFGGRSEQLTLKIEPAGETKRTIHGKWTESLVDYTTETVIWEAARLLPDSKKKYGFTEFTANLNEITDIERGNLPPTDSRLRPDIRAYELGDVEKAEALKLKLEQLQRDRRNKGLDVKPNFFEKTKSGAWKMVQGSDNYWERRRRQDWSDVKPLW</sequence>
<evidence type="ECO:0000256" key="3">
    <source>
        <dbReference type="ARBA" id="ARBA00022448"/>
    </source>
</evidence>
<feature type="region of interest" description="Disordered" evidence="9">
    <location>
        <begin position="78"/>
        <end position="100"/>
    </location>
</feature>
<dbReference type="InterPro" id="IPR000648">
    <property type="entry name" value="Oxysterol-bd"/>
</dbReference>
<dbReference type="InterPro" id="IPR018494">
    <property type="entry name" value="Oxysterol-bd_CS"/>
</dbReference>
<feature type="region of interest" description="Disordered" evidence="9">
    <location>
        <begin position="395"/>
        <end position="424"/>
    </location>
</feature>
<feature type="compositionally biased region" description="Polar residues" evidence="9">
    <location>
        <begin position="412"/>
        <end position="424"/>
    </location>
</feature>
<comment type="subcellular location">
    <subcellularLocation>
        <location evidence="1">Cytoplasm</location>
    </subcellularLocation>
</comment>
<keyword evidence="3" id="KW-0813">Transport</keyword>
<dbReference type="GO" id="GO:0032934">
    <property type="term" value="F:sterol binding"/>
    <property type="evidence" value="ECO:0007669"/>
    <property type="project" value="TreeGrafter"/>
</dbReference>
<dbReference type="AlphaFoldDB" id="G8ZV71"/>
<dbReference type="Pfam" id="PF01237">
    <property type="entry name" value="Oxysterol_BP"/>
    <property type="match status" value="1"/>
</dbReference>
<dbReference type="InParanoid" id="G8ZV71"/>
<dbReference type="Gene3D" id="2.30.29.30">
    <property type="entry name" value="Pleckstrin-homology domain (PH domain)/Phosphotyrosine-binding domain (PTB)"/>
    <property type="match status" value="1"/>
</dbReference>
<dbReference type="GO" id="GO:0030011">
    <property type="term" value="P:maintenance of cell polarity"/>
    <property type="evidence" value="ECO:0007669"/>
    <property type="project" value="EnsemblFungi"/>
</dbReference>
<feature type="compositionally biased region" description="Basic and acidic residues" evidence="9">
    <location>
        <begin position="522"/>
        <end position="536"/>
    </location>
</feature>
<dbReference type="Gene3D" id="2.40.160.120">
    <property type="match status" value="1"/>
</dbReference>
<dbReference type="GO" id="GO:0032541">
    <property type="term" value="C:cortical endoplasmic reticulum"/>
    <property type="evidence" value="ECO:0007669"/>
    <property type="project" value="EnsemblFungi"/>
</dbReference>
<keyword evidence="7" id="KW-0446">Lipid-binding</keyword>
<dbReference type="GO" id="GO:0120015">
    <property type="term" value="F:sterol transfer activity"/>
    <property type="evidence" value="ECO:0007669"/>
    <property type="project" value="EnsemblFungi"/>
</dbReference>
<dbReference type="GO" id="GO:0061709">
    <property type="term" value="P:reticulophagy"/>
    <property type="evidence" value="ECO:0007669"/>
    <property type="project" value="EnsemblFungi"/>
</dbReference>
<proteinExistence type="inferred from homology"/>
<name>G8ZV71_TORDE</name>
<evidence type="ECO:0000256" key="6">
    <source>
        <dbReference type="ARBA" id="ARBA00023055"/>
    </source>
</evidence>
<feature type="domain" description="PH" evidence="10">
    <location>
        <begin position="222"/>
        <end position="316"/>
    </location>
</feature>
<dbReference type="InterPro" id="IPR037239">
    <property type="entry name" value="OSBP_sf"/>
</dbReference>
<evidence type="ECO:0000256" key="2">
    <source>
        <dbReference type="ARBA" id="ARBA00008842"/>
    </source>
</evidence>
<keyword evidence="4" id="KW-0963">Cytoplasm</keyword>
<dbReference type="InterPro" id="IPR041680">
    <property type="entry name" value="PH_8"/>
</dbReference>
<dbReference type="InterPro" id="IPR036598">
    <property type="entry name" value="GOLD_dom_sf"/>
</dbReference>
<keyword evidence="12" id="KW-1185">Reference proteome</keyword>
<keyword evidence="5" id="KW-0597">Phosphoprotein</keyword>
<dbReference type="EMBL" id="HE616746">
    <property type="protein sequence ID" value="CCE92515.1"/>
    <property type="molecule type" value="Genomic_DNA"/>
</dbReference>
<feature type="region of interest" description="Disordered" evidence="9">
    <location>
        <begin position="326"/>
        <end position="347"/>
    </location>
</feature>
<dbReference type="SUPFAM" id="SSF144000">
    <property type="entry name" value="Oxysterol-binding protein-like"/>
    <property type="match status" value="1"/>
</dbReference>
<dbReference type="HOGENOM" id="CLU_007105_4_0_1"/>
<dbReference type="GO" id="GO:0006897">
    <property type="term" value="P:endocytosis"/>
    <property type="evidence" value="ECO:0007669"/>
    <property type="project" value="EnsemblFungi"/>
</dbReference>
<dbReference type="GO" id="GO:0001403">
    <property type="term" value="P:invasive growth in response to glucose limitation"/>
    <property type="evidence" value="ECO:0007669"/>
    <property type="project" value="EnsemblFungi"/>
</dbReference>
<organism evidence="11 12">
    <name type="scientific">Torulaspora delbrueckii</name>
    <name type="common">Yeast</name>
    <name type="synonym">Candida colliculosa</name>
    <dbReference type="NCBI Taxonomy" id="4950"/>
    <lineage>
        <taxon>Eukaryota</taxon>
        <taxon>Fungi</taxon>
        <taxon>Dikarya</taxon>
        <taxon>Ascomycota</taxon>
        <taxon>Saccharomycotina</taxon>
        <taxon>Saccharomycetes</taxon>
        <taxon>Saccharomycetales</taxon>
        <taxon>Saccharomycetaceae</taxon>
        <taxon>Torulaspora</taxon>
    </lineage>
</organism>
<evidence type="ECO:0000256" key="4">
    <source>
        <dbReference type="ARBA" id="ARBA00022490"/>
    </source>
</evidence>
<feature type="compositionally biased region" description="Low complexity" evidence="9">
    <location>
        <begin position="84"/>
        <end position="98"/>
    </location>
</feature>
<comment type="similarity">
    <text evidence="2 8">Belongs to the OSBP family.</text>
</comment>
<dbReference type="SUPFAM" id="SSF50729">
    <property type="entry name" value="PH domain-like"/>
    <property type="match status" value="1"/>
</dbReference>
<evidence type="ECO:0000256" key="7">
    <source>
        <dbReference type="ARBA" id="ARBA00023121"/>
    </source>
</evidence>
<feature type="region of interest" description="Disordered" evidence="9">
    <location>
        <begin position="522"/>
        <end position="550"/>
    </location>
</feature>
<dbReference type="PANTHER" id="PTHR10972:SF203">
    <property type="entry name" value="OXYSTEROL-BINDING PROTEIN HOMOLOG 3"/>
    <property type="match status" value="1"/>
</dbReference>
<feature type="compositionally biased region" description="Basic and acidic residues" evidence="9">
    <location>
        <begin position="328"/>
        <end position="347"/>
    </location>
</feature>
<dbReference type="RefSeq" id="XP_003681726.1">
    <property type="nucleotide sequence ID" value="XM_003681678.1"/>
</dbReference>
<dbReference type="OrthoDB" id="1854502at2759"/>
<dbReference type="PROSITE" id="PS50003">
    <property type="entry name" value="PH_DOMAIN"/>
    <property type="match status" value="1"/>
</dbReference>
<reference evidence="11 12" key="1">
    <citation type="journal article" date="2011" name="Proc. Natl. Acad. Sci. U.S.A.">
        <title>Evolutionary erosion of yeast sex chromosomes by mating-type switching accidents.</title>
        <authorList>
            <person name="Gordon J.L."/>
            <person name="Armisen D."/>
            <person name="Proux-Wera E."/>
            <person name="Oheigeartaigh S.S."/>
            <person name="Byrne K.P."/>
            <person name="Wolfe K.H."/>
        </authorList>
    </citation>
    <scope>NUCLEOTIDE SEQUENCE [LARGE SCALE GENOMIC DNA]</scope>
    <source>
        <strain evidence="12">ATCC 10662 / CBS 1146 / NBRC 0425 / NCYC 2629 / NRRL Y-866</strain>
    </source>
</reference>
<dbReference type="SMART" id="SM00233">
    <property type="entry name" value="PH"/>
    <property type="match status" value="1"/>
</dbReference>
<dbReference type="STRING" id="1076872.G8ZV71"/>
<dbReference type="GO" id="GO:0005886">
    <property type="term" value="C:plasma membrane"/>
    <property type="evidence" value="ECO:0007669"/>
    <property type="project" value="EnsemblFungi"/>
</dbReference>
<dbReference type="Proteomes" id="UP000005627">
    <property type="component" value="Chromosome 5"/>
</dbReference>
<dbReference type="GO" id="GO:0005829">
    <property type="term" value="C:cytosol"/>
    <property type="evidence" value="ECO:0007669"/>
    <property type="project" value="TreeGrafter"/>
</dbReference>
<keyword evidence="6" id="KW-0445">Lipid transport</keyword>
<accession>G8ZV71</accession>
<evidence type="ECO:0000313" key="11">
    <source>
        <dbReference type="EMBL" id="CCE92515.1"/>
    </source>
</evidence>
<dbReference type="InterPro" id="IPR011993">
    <property type="entry name" value="PH-like_dom_sf"/>
</dbReference>
<evidence type="ECO:0000256" key="1">
    <source>
        <dbReference type="ARBA" id="ARBA00004496"/>
    </source>
</evidence>
<evidence type="ECO:0000259" key="10">
    <source>
        <dbReference type="PROSITE" id="PS50003"/>
    </source>
</evidence>
<dbReference type="FunCoup" id="G8ZV71">
    <property type="interactions" value="128"/>
</dbReference>
<dbReference type="CDD" id="cd13289">
    <property type="entry name" value="PH_Osh3p_yeast"/>
    <property type="match status" value="1"/>
</dbReference>
<evidence type="ECO:0000256" key="9">
    <source>
        <dbReference type="SAM" id="MobiDB-lite"/>
    </source>
</evidence>
<evidence type="ECO:0000256" key="5">
    <source>
        <dbReference type="ARBA" id="ARBA00022553"/>
    </source>
</evidence>
<dbReference type="GO" id="GO:0034727">
    <property type="term" value="P:piecemeal microautophagy of the nucleus"/>
    <property type="evidence" value="ECO:0007669"/>
    <property type="project" value="EnsemblFungi"/>
</dbReference>
<dbReference type="eggNOG" id="KOG1737">
    <property type="taxonomic scope" value="Eukaryota"/>
</dbReference>
<dbReference type="PANTHER" id="PTHR10972">
    <property type="entry name" value="OXYSTEROL-BINDING PROTEIN-RELATED"/>
    <property type="match status" value="1"/>
</dbReference>
<dbReference type="KEGG" id="tdl:TDEL_0E02720"/>
<dbReference type="GO" id="GO:0035621">
    <property type="term" value="P:ER to Golgi ceramide transport"/>
    <property type="evidence" value="ECO:0007669"/>
    <property type="project" value="EnsemblFungi"/>
</dbReference>
<dbReference type="GO" id="GO:0097038">
    <property type="term" value="C:perinuclear endoplasmic reticulum"/>
    <property type="evidence" value="ECO:0007669"/>
    <property type="project" value="TreeGrafter"/>
</dbReference>